<evidence type="ECO:0000313" key="3">
    <source>
        <dbReference type="EMBL" id="KAG5602834.1"/>
    </source>
</evidence>
<feature type="compositionally biased region" description="Polar residues" evidence="1">
    <location>
        <begin position="270"/>
        <end position="283"/>
    </location>
</feature>
<feature type="compositionally biased region" description="Acidic residues" evidence="1">
    <location>
        <begin position="254"/>
        <end position="264"/>
    </location>
</feature>
<proteinExistence type="predicted"/>
<gene>
    <name evidence="3" type="ORF">H5410_034204</name>
</gene>
<dbReference type="OrthoDB" id="1305768at2759"/>
<keyword evidence="4" id="KW-1185">Reference proteome</keyword>
<evidence type="ECO:0000313" key="4">
    <source>
        <dbReference type="Proteomes" id="UP000824120"/>
    </source>
</evidence>
<feature type="compositionally biased region" description="Low complexity" evidence="1">
    <location>
        <begin position="284"/>
        <end position="313"/>
    </location>
</feature>
<comment type="caution">
    <text evidence="3">The sequence shown here is derived from an EMBL/GenBank/DDBJ whole genome shotgun (WGS) entry which is preliminary data.</text>
</comment>
<accession>A0A9J5YQY3</accession>
<evidence type="ECO:0000256" key="1">
    <source>
        <dbReference type="SAM" id="MobiDB-lite"/>
    </source>
</evidence>
<feature type="transmembrane region" description="Helical" evidence="2">
    <location>
        <begin position="72"/>
        <end position="104"/>
    </location>
</feature>
<evidence type="ECO:0008006" key="5">
    <source>
        <dbReference type="Google" id="ProtNLM"/>
    </source>
</evidence>
<keyword evidence="2" id="KW-0472">Membrane</keyword>
<reference evidence="3 4" key="1">
    <citation type="submission" date="2020-09" db="EMBL/GenBank/DDBJ databases">
        <title>De no assembly of potato wild relative species, Solanum commersonii.</title>
        <authorList>
            <person name="Cho K."/>
        </authorList>
    </citation>
    <scope>NUCLEOTIDE SEQUENCE [LARGE SCALE GENOMIC DNA]</scope>
    <source>
        <strain evidence="3">LZ3.2</strain>
        <tissue evidence="3">Leaf</tissue>
    </source>
</reference>
<dbReference type="Proteomes" id="UP000824120">
    <property type="component" value="Chromosome 6"/>
</dbReference>
<feature type="compositionally biased region" description="Polar residues" evidence="1">
    <location>
        <begin position="318"/>
        <end position="344"/>
    </location>
</feature>
<evidence type="ECO:0000256" key="2">
    <source>
        <dbReference type="SAM" id="Phobius"/>
    </source>
</evidence>
<keyword evidence="2" id="KW-0812">Transmembrane</keyword>
<dbReference type="AlphaFoldDB" id="A0A9J5YQY3"/>
<protein>
    <recommendedName>
        <fullName evidence="5">Transmembrane protein</fullName>
    </recommendedName>
</protein>
<name>A0A9J5YQY3_SOLCO</name>
<sequence>MGYMASDPFTWVYGIWKIMKFALGMVGTILFQYYFKSPSTHQLVAFLCYTVAWFGNLAMVQPSTDLGIFNFLLVNACLSCAVGLYNLNIGTWLVFTACILLHFLREKLGSVTLRYDRRYRPEQDQVLSQTPPSLPSSVDDVDEKELGRTSIESEVFKKTHVRKKENESDPDVWVEERIERTFSGLEGNGSSRQVEALDGVQIAAMSDQIAKFTAALAESERRIVAEQESMSKTVQQIKEQVMNLARRPTTSALDDTDDESDEDDYRSSTNSLATTLTRQPTLVRSSTNSLSGTLTRRTTLKRSSTNSLSTTLTHHPTLEQSSTNSPATTLTYQPTLEQSSPIHS</sequence>
<keyword evidence="2" id="KW-1133">Transmembrane helix</keyword>
<feature type="region of interest" description="Disordered" evidence="1">
    <location>
        <begin position="123"/>
        <end position="142"/>
    </location>
</feature>
<feature type="transmembrane region" description="Helical" evidence="2">
    <location>
        <begin position="43"/>
        <end position="60"/>
    </location>
</feature>
<dbReference type="EMBL" id="JACXVP010000006">
    <property type="protein sequence ID" value="KAG5602834.1"/>
    <property type="molecule type" value="Genomic_DNA"/>
</dbReference>
<feature type="region of interest" description="Disordered" evidence="1">
    <location>
        <begin position="242"/>
        <end position="344"/>
    </location>
</feature>
<feature type="transmembrane region" description="Helical" evidence="2">
    <location>
        <begin position="12"/>
        <end position="31"/>
    </location>
</feature>
<organism evidence="3 4">
    <name type="scientific">Solanum commersonii</name>
    <name type="common">Commerson's wild potato</name>
    <name type="synonym">Commerson's nightshade</name>
    <dbReference type="NCBI Taxonomy" id="4109"/>
    <lineage>
        <taxon>Eukaryota</taxon>
        <taxon>Viridiplantae</taxon>
        <taxon>Streptophyta</taxon>
        <taxon>Embryophyta</taxon>
        <taxon>Tracheophyta</taxon>
        <taxon>Spermatophyta</taxon>
        <taxon>Magnoliopsida</taxon>
        <taxon>eudicotyledons</taxon>
        <taxon>Gunneridae</taxon>
        <taxon>Pentapetalae</taxon>
        <taxon>asterids</taxon>
        <taxon>lamiids</taxon>
        <taxon>Solanales</taxon>
        <taxon>Solanaceae</taxon>
        <taxon>Solanoideae</taxon>
        <taxon>Solaneae</taxon>
        <taxon>Solanum</taxon>
    </lineage>
</organism>